<dbReference type="AlphaFoldDB" id="A0A9P1FNY2"/>
<evidence type="ECO:0000313" key="2">
    <source>
        <dbReference type="EMBL" id="CAL1134412.1"/>
    </source>
</evidence>
<protein>
    <submittedName>
        <fullName evidence="1">Uncharacterized protein</fullName>
    </submittedName>
</protein>
<dbReference type="EMBL" id="CAMXCT020000605">
    <property type="protein sequence ID" value="CAL1134412.1"/>
    <property type="molecule type" value="Genomic_DNA"/>
</dbReference>
<keyword evidence="3" id="KW-1185">Reference proteome</keyword>
<accession>A0A9P1FNY2</accession>
<proteinExistence type="predicted"/>
<sequence length="76" mass="9058">MGRHPAVAHPQPTLQAGQLYLRELRGLEELHGPEHEETQASRRNLQLFQVRRWEKPTNCFQDAHWPHGFHCKLFFF</sequence>
<evidence type="ECO:0000313" key="1">
    <source>
        <dbReference type="EMBL" id="CAI3981037.1"/>
    </source>
</evidence>
<gene>
    <name evidence="1" type="ORF">C1SCF055_LOCUS8866</name>
</gene>
<reference evidence="1" key="1">
    <citation type="submission" date="2022-10" db="EMBL/GenBank/DDBJ databases">
        <authorList>
            <person name="Chen Y."/>
            <person name="Dougan E. K."/>
            <person name="Chan C."/>
            <person name="Rhodes N."/>
            <person name="Thang M."/>
        </authorList>
    </citation>
    <scope>NUCLEOTIDE SEQUENCE</scope>
</reference>
<evidence type="ECO:0000313" key="3">
    <source>
        <dbReference type="Proteomes" id="UP001152797"/>
    </source>
</evidence>
<organism evidence="1">
    <name type="scientific">Cladocopium goreaui</name>
    <dbReference type="NCBI Taxonomy" id="2562237"/>
    <lineage>
        <taxon>Eukaryota</taxon>
        <taxon>Sar</taxon>
        <taxon>Alveolata</taxon>
        <taxon>Dinophyceae</taxon>
        <taxon>Suessiales</taxon>
        <taxon>Symbiodiniaceae</taxon>
        <taxon>Cladocopium</taxon>
    </lineage>
</organism>
<dbReference type="EMBL" id="CAMXCT010000605">
    <property type="protein sequence ID" value="CAI3981037.1"/>
    <property type="molecule type" value="Genomic_DNA"/>
</dbReference>
<reference evidence="2" key="2">
    <citation type="submission" date="2024-04" db="EMBL/GenBank/DDBJ databases">
        <authorList>
            <person name="Chen Y."/>
            <person name="Shah S."/>
            <person name="Dougan E. K."/>
            <person name="Thang M."/>
            <person name="Chan C."/>
        </authorList>
    </citation>
    <scope>NUCLEOTIDE SEQUENCE [LARGE SCALE GENOMIC DNA]</scope>
</reference>
<dbReference type="Proteomes" id="UP001152797">
    <property type="component" value="Unassembled WGS sequence"/>
</dbReference>
<dbReference type="EMBL" id="CAMXCT030000605">
    <property type="protein sequence ID" value="CAL4768349.1"/>
    <property type="molecule type" value="Genomic_DNA"/>
</dbReference>
<comment type="caution">
    <text evidence="1">The sequence shown here is derived from an EMBL/GenBank/DDBJ whole genome shotgun (WGS) entry which is preliminary data.</text>
</comment>
<name>A0A9P1FNY2_9DINO</name>